<dbReference type="Gene3D" id="3.30.200.160">
    <property type="entry name" value="TFIIIC, subcomplex tauA, subunit Sfc1, barrel domain"/>
    <property type="match status" value="1"/>
</dbReference>
<feature type="compositionally biased region" description="Polar residues" evidence="5">
    <location>
        <begin position="373"/>
        <end position="382"/>
    </location>
</feature>
<proteinExistence type="predicted"/>
<keyword evidence="3" id="KW-0804">Transcription</keyword>
<keyword evidence="9" id="KW-1185">Reference proteome</keyword>
<feature type="region of interest" description="Disordered" evidence="5">
    <location>
        <begin position="525"/>
        <end position="586"/>
    </location>
</feature>
<accession>A0ABR0EL37</accession>
<comment type="caution">
    <text evidence="8">The sequence shown here is derived from an EMBL/GenBank/DDBJ whole genome shotgun (WGS) entry which is preliminary data.</text>
</comment>
<evidence type="ECO:0000259" key="6">
    <source>
        <dbReference type="Pfam" id="PF09734"/>
    </source>
</evidence>
<dbReference type="PANTHER" id="PTHR13230">
    <property type="entry name" value="GENERAL TRANSCRIPTION FACTOR IIIC, POLYPEPTIDE 5"/>
    <property type="match status" value="1"/>
</dbReference>
<evidence type="ECO:0000313" key="8">
    <source>
        <dbReference type="EMBL" id="KAK4501853.1"/>
    </source>
</evidence>
<feature type="region of interest" description="Disordered" evidence="5">
    <location>
        <begin position="96"/>
        <end position="126"/>
    </location>
</feature>
<evidence type="ECO:0000313" key="9">
    <source>
        <dbReference type="Proteomes" id="UP001305779"/>
    </source>
</evidence>
<feature type="domain" description="Transcription factor IIIC subunit 5 HTH" evidence="6">
    <location>
        <begin position="204"/>
        <end position="352"/>
    </location>
</feature>
<evidence type="ECO:0000256" key="5">
    <source>
        <dbReference type="SAM" id="MobiDB-lite"/>
    </source>
</evidence>
<name>A0ABR0EL37_ZASCE</name>
<dbReference type="EMBL" id="JAXOVC010000005">
    <property type="protein sequence ID" value="KAK4501853.1"/>
    <property type="molecule type" value="Genomic_DNA"/>
</dbReference>
<keyword evidence="4" id="KW-0539">Nucleus</keyword>
<evidence type="ECO:0000256" key="2">
    <source>
        <dbReference type="ARBA" id="ARBA00023125"/>
    </source>
</evidence>
<sequence>MATSTAEVHAVPGRRIVALEHPGIIRNFDNGLKSLGGEAQLKHVLEHHVGDSKLSNKQHHLPEPVAGVSLRPNDPLAKKIQSTGVETRNVLVKVTVPKRTGRKRKRGSDEPYAEPDRPEQQDNSIKAQSLVRRLRDNEGNYSIKPVGMLRETHRFRMLPDFQLRNTDLPIMRQIRDYTMVPDFNRFKDFRVDLTPGSKGINAFPGPPSFISTDTPYKYEYQQAPGVIYIQDEAGNITSKNTSTPARRITWGLPADIDEVPQGPPPDLKNMLTGELLPRAIKELQKILNERPLVTKRVALNAMPPCSETIFKEACQYVGYSFKAGPWRDSLIKYGVDPRKDPKYRFYQTLMFQVDKEAFKPENIAAREEGSAASKRTSSTAWSRTLRHTRADPTTHIFDGKNITANGKTWQICDLTDPIVHKVFSTKNIRSECDVFQWGWFYNATMAKGRTIMKDKMKYLFAGKTPPDEVYVPLVEQMPDEITRENYHTAGYFDRKVYGERTATLALDVRNVIKVIYGRTGGTLLSQRVDGEDGTKNDDDGDDDVDLREIDVGSGSDDEESQGDFGDMDERVESGQPEGGAEDEEAG</sequence>
<feature type="compositionally biased region" description="Basic and acidic residues" evidence="5">
    <location>
        <begin position="528"/>
        <end position="537"/>
    </location>
</feature>
<dbReference type="InterPro" id="IPR040454">
    <property type="entry name" value="TF_IIIC_Tfc1/Sfc1"/>
</dbReference>
<feature type="domain" description="Transcription factor IIIC subunit Tfc1/Sfc1 triple barrel" evidence="7">
    <location>
        <begin position="17"/>
        <end position="163"/>
    </location>
</feature>
<evidence type="ECO:0008006" key="10">
    <source>
        <dbReference type="Google" id="ProtNLM"/>
    </source>
</evidence>
<dbReference type="Proteomes" id="UP001305779">
    <property type="component" value="Unassembled WGS sequence"/>
</dbReference>
<evidence type="ECO:0000259" key="7">
    <source>
        <dbReference type="Pfam" id="PF17682"/>
    </source>
</evidence>
<gene>
    <name evidence="8" type="ORF">PRZ48_007662</name>
</gene>
<comment type="subcellular location">
    <subcellularLocation>
        <location evidence="1">Nucleus</location>
    </subcellularLocation>
</comment>
<feature type="region of interest" description="Disordered" evidence="5">
    <location>
        <begin position="365"/>
        <end position="385"/>
    </location>
</feature>
<organism evidence="8 9">
    <name type="scientific">Zasmidium cellare</name>
    <name type="common">Wine cellar mold</name>
    <name type="synonym">Racodium cellare</name>
    <dbReference type="NCBI Taxonomy" id="395010"/>
    <lineage>
        <taxon>Eukaryota</taxon>
        <taxon>Fungi</taxon>
        <taxon>Dikarya</taxon>
        <taxon>Ascomycota</taxon>
        <taxon>Pezizomycotina</taxon>
        <taxon>Dothideomycetes</taxon>
        <taxon>Dothideomycetidae</taxon>
        <taxon>Mycosphaerellales</taxon>
        <taxon>Mycosphaerellaceae</taxon>
        <taxon>Zasmidium</taxon>
    </lineage>
</organism>
<reference evidence="8 9" key="1">
    <citation type="journal article" date="2023" name="G3 (Bethesda)">
        <title>A chromosome-level genome assembly of Zasmidium syzygii isolated from banana leaves.</title>
        <authorList>
            <person name="van Westerhoven A.C."/>
            <person name="Mehrabi R."/>
            <person name="Talebi R."/>
            <person name="Steentjes M.B.F."/>
            <person name="Corcolon B."/>
            <person name="Chong P.A."/>
            <person name="Kema G.H.J."/>
            <person name="Seidl M.F."/>
        </authorList>
    </citation>
    <scope>NUCLEOTIDE SEQUENCE [LARGE SCALE GENOMIC DNA]</scope>
    <source>
        <strain evidence="8 9">P124</strain>
    </source>
</reference>
<evidence type="ECO:0000256" key="3">
    <source>
        <dbReference type="ARBA" id="ARBA00023163"/>
    </source>
</evidence>
<evidence type="ECO:0000256" key="4">
    <source>
        <dbReference type="ARBA" id="ARBA00023242"/>
    </source>
</evidence>
<dbReference type="InterPro" id="IPR041499">
    <property type="entry name" value="Tfc1/Sfc1_N"/>
</dbReference>
<dbReference type="Pfam" id="PF17682">
    <property type="entry name" value="Tau95_N"/>
    <property type="match status" value="1"/>
</dbReference>
<evidence type="ECO:0000256" key="1">
    <source>
        <dbReference type="ARBA" id="ARBA00004123"/>
    </source>
</evidence>
<dbReference type="Pfam" id="PF09734">
    <property type="entry name" value="Tau95"/>
    <property type="match status" value="1"/>
</dbReference>
<dbReference type="InterPro" id="IPR042536">
    <property type="entry name" value="TFIIIC_tauA_Sfc1"/>
</dbReference>
<protein>
    <recommendedName>
        <fullName evidence="10">Transcription factor tau subunit sfc1</fullName>
    </recommendedName>
</protein>
<dbReference type="PANTHER" id="PTHR13230:SF5">
    <property type="entry name" value="GENERAL TRANSCRIPTION FACTOR 3C POLYPEPTIDE 5"/>
    <property type="match status" value="1"/>
</dbReference>
<dbReference type="InterPro" id="IPR019136">
    <property type="entry name" value="TF_IIIC_su-5_HTH"/>
</dbReference>
<keyword evidence="2" id="KW-0238">DNA-binding</keyword>